<evidence type="ECO:0000313" key="12">
    <source>
        <dbReference type="Proteomes" id="UP001500642"/>
    </source>
</evidence>
<dbReference type="Gene3D" id="3.60.21.10">
    <property type="match status" value="1"/>
</dbReference>
<dbReference type="InterPro" id="IPR004593">
    <property type="entry name" value="SbcD"/>
</dbReference>
<dbReference type="RefSeq" id="WP_345030982.1">
    <property type="nucleotide sequence ID" value="NZ_BAABGL010000006.1"/>
</dbReference>
<dbReference type="InterPro" id="IPR029052">
    <property type="entry name" value="Metallo-depent_PP-like"/>
</dbReference>
<gene>
    <name evidence="7" type="primary">sbcD</name>
    <name evidence="11" type="ORF">GCM10023167_13720</name>
</gene>
<dbReference type="InterPro" id="IPR050535">
    <property type="entry name" value="DNA_Repair-Maintenance_Comp"/>
</dbReference>
<evidence type="ECO:0000256" key="1">
    <source>
        <dbReference type="ARBA" id="ARBA00010555"/>
    </source>
</evidence>
<evidence type="ECO:0000313" key="11">
    <source>
        <dbReference type="EMBL" id="GAA4388694.1"/>
    </source>
</evidence>
<dbReference type="Pfam" id="PF12320">
    <property type="entry name" value="SbcD_C"/>
    <property type="match status" value="1"/>
</dbReference>
<evidence type="ECO:0000256" key="5">
    <source>
        <dbReference type="ARBA" id="ARBA00022801"/>
    </source>
</evidence>
<organism evidence="11 12">
    <name type="scientific">Brevibacterium pityocampae</name>
    <dbReference type="NCBI Taxonomy" id="506594"/>
    <lineage>
        <taxon>Bacteria</taxon>
        <taxon>Bacillati</taxon>
        <taxon>Actinomycetota</taxon>
        <taxon>Actinomycetes</taxon>
        <taxon>Micrococcales</taxon>
        <taxon>Brevibacteriaceae</taxon>
        <taxon>Brevibacterium</taxon>
    </lineage>
</organism>
<dbReference type="PANTHER" id="PTHR30337:SF0">
    <property type="entry name" value="NUCLEASE SBCCD SUBUNIT D"/>
    <property type="match status" value="1"/>
</dbReference>
<sequence length="379" mass="40549">MRILHTSDWHLGRSFFGVDQHDVHARFLDFLVDTVEAERIDVVLVSGDVYDRAIPPQESLELFDTAVGRLLAAGTRVVVSSGNHDSFMRLGMGRRLVDTAGLHLRTRLSDITWPVPLSPAGGDPEAVVYAIPYLEPALVHSRFGVERTHTAVLGAAMERIREHAGAHHPGVPLLVMAHAFVSGAVGSESERDIGIGGVGVVPAAVFAGADYAALGHLHRPQSITPTVRYSGSPVPLSFTEALTPKQLVLLDIRDAGIELSAVPVPAFSRIETVRGTFADVLARAAEHEDALVAVELTDTERVDGALGRLRAVLPGLIRLSYVNAAQPTALEVPDAATAAARTDTEVFSAFVDDVAGRPARPGERTRFETALASSRREDA</sequence>
<evidence type="ECO:0000256" key="4">
    <source>
        <dbReference type="ARBA" id="ARBA00022722"/>
    </source>
</evidence>
<keyword evidence="12" id="KW-1185">Reference proteome</keyword>
<dbReference type="PANTHER" id="PTHR30337">
    <property type="entry name" value="COMPONENT OF ATP-DEPENDENT DSDNA EXONUCLEASE"/>
    <property type="match status" value="1"/>
</dbReference>
<evidence type="ECO:0000259" key="9">
    <source>
        <dbReference type="Pfam" id="PF00149"/>
    </source>
</evidence>
<comment type="similarity">
    <text evidence="1 7">Belongs to the SbcD family.</text>
</comment>
<dbReference type="InterPro" id="IPR041796">
    <property type="entry name" value="Mre11_N"/>
</dbReference>
<dbReference type="InterPro" id="IPR026843">
    <property type="entry name" value="SbcD_C"/>
</dbReference>
<dbReference type="GO" id="GO:0004527">
    <property type="term" value="F:exonuclease activity"/>
    <property type="evidence" value="ECO:0007669"/>
    <property type="project" value="UniProtKB-KW"/>
</dbReference>
<evidence type="ECO:0000256" key="8">
    <source>
        <dbReference type="SAM" id="MobiDB-lite"/>
    </source>
</evidence>
<evidence type="ECO:0000259" key="10">
    <source>
        <dbReference type="Pfam" id="PF12320"/>
    </source>
</evidence>
<keyword evidence="5 7" id="KW-0378">Hydrolase</keyword>
<dbReference type="InterPro" id="IPR004843">
    <property type="entry name" value="Calcineurin-like_PHP"/>
</dbReference>
<proteinExistence type="inferred from homology"/>
<comment type="caution">
    <text evidence="11">The sequence shown here is derived from an EMBL/GenBank/DDBJ whole genome shotgun (WGS) entry which is preliminary data.</text>
</comment>
<dbReference type="CDD" id="cd00840">
    <property type="entry name" value="MPP_Mre11_N"/>
    <property type="match status" value="1"/>
</dbReference>
<evidence type="ECO:0000256" key="3">
    <source>
        <dbReference type="ARBA" id="ARBA00013365"/>
    </source>
</evidence>
<dbReference type="NCBIfam" id="TIGR00619">
    <property type="entry name" value="sbcd"/>
    <property type="match status" value="1"/>
</dbReference>
<evidence type="ECO:0000256" key="2">
    <source>
        <dbReference type="ARBA" id="ARBA00011322"/>
    </source>
</evidence>
<dbReference type="Proteomes" id="UP001500642">
    <property type="component" value="Unassembled WGS sequence"/>
</dbReference>
<keyword evidence="7" id="KW-0235">DNA replication</keyword>
<feature type="domain" description="Calcineurin-like phosphoesterase" evidence="9">
    <location>
        <begin position="1"/>
        <end position="102"/>
    </location>
</feature>
<evidence type="ECO:0000256" key="7">
    <source>
        <dbReference type="RuleBase" id="RU363069"/>
    </source>
</evidence>
<dbReference type="SUPFAM" id="SSF56300">
    <property type="entry name" value="Metallo-dependent phosphatases"/>
    <property type="match status" value="1"/>
</dbReference>
<dbReference type="EMBL" id="BAABGL010000006">
    <property type="protein sequence ID" value="GAA4388694.1"/>
    <property type="molecule type" value="Genomic_DNA"/>
</dbReference>
<comment type="function">
    <text evidence="7">SbcCD cleaves DNA hairpin structures. These structures can inhibit DNA replication and are intermediates in certain DNA recombination reactions. The complex acts as a 3'-&gt;5' double strand exonuclease that can open hairpins. It also has a 5' single-strand endonuclease activity.</text>
</comment>
<keyword evidence="4 7" id="KW-0540">Nuclease</keyword>
<name>A0ABP8JCQ3_9MICO</name>
<keyword evidence="7" id="KW-0233">DNA recombination</keyword>
<protein>
    <recommendedName>
        <fullName evidence="3 7">Nuclease SbcCD subunit D</fullName>
    </recommendedName>
</protein>
<feature type="domain" description="Nuclease SbcCD subunit D C-terminal" evidence="10">
    <location>
        <begin position="268"/>
        <end position="353"/>
    </location>
</feature>
<dbReference type="Pfam" id="PF00149">
    <property type="entry name" value="Metallophos"/>
    <property type="match status" value="1"/>
</dbReference>
<keyword evidence="7" id="KW-0255">Endonuclease</keyword>
<keyword evidence="6 7" id="KW-0269">Exonuclease</keyword>
<evidence type="ECO:0000256" key="6">
    <source>
        <dbReference type="ARBA" id="ARBA00022839"/>
    </source>
</evidence>
<accession>A0ABP8JCQ3</accession>
<comment type="subunit">
    <text evidence="2 7">Heterodimer of SbcC and SbcD.</text>
</comment>
<reference evidence="12" key="1">
    <citation type="journal article" date="2019" name="Int. J. Syst. Evol. Microbiol.">
        <title>The Global Catalogue of Microorganisms (GCM) 10K type strain sequencing project: providing services to taxonomists for standard genome sequencing and annotation.</title>
        <authorList>
            <consortium name="The Broad Institute Genomics Platform"/>
            <consortium name="The Broad Institute Genome Sequencing Center for Infectious Disease"/>
            <person name="Wu L."/>
            <person name="Ma J."/>
        </authorList>
    </citation>
    <scope>NUCLEOTIDE SEQUENCE [LARGE SCALE GENOMIC DNA]</scope>
    <source>
        <strain evidence="12">JCM 17808</strain>
    </source>
</reference>
<feature type="region of interest" description="Disordered" evidence="8">
    <location>
        <begin position="359"/>
        <end position="379"/>
    </location>
</feature>